<dbReference type="EMBL" id="CAJVCH010318214">
    <property type="protein sequence ID" value="CAG7786452.1"/>
    <property type="molecule type" value="Genomic_DNA"/>
</dbReference>
<evidence type="ECO:0000256" key="1">
    <source>
        <dbReference type="ARBA" id="ARBA00004173"/>
    </source>
</evidence>
<dbReference type="GO" id="GO:1990904">
    <property type="term" value="C:ribonucleoprotein complex"/>
    <property type="evidence" value="ECO:0007669"/>
    <property type="project" value="UniProtKB-KW"/>
</dbReference>
<dbReference type="InterPro" id="IPR010793">
    <property type="entry name" value="Ribosomal_mL37/mL65"/>
</dbReference>
<evidence type="ECO:0000256" key="4">
    <source>
        <dbReference type="ARBA" id="ARBA00023128"/>
    </source>
</evidence>
<dbReference type="PANTHER" id="PTHR15889:SF2">
    <property type="entry name" value="LARGE RIBOSOMAL SUBUNIT PROTEIN ML37"/>
    <property type="match status" value="1"/>
</dbReference>
<name>A0A8J2KJY1_9HEXA</name>
<dbReference type="InterPro" id="IPR052482">
    <property type="entry name" value="mtLSU_mL37"/>
</dbReference>
<gene>
    <name evidence="9" type="ORF">AFUS01_LOCUS25019</name>
</gene>
<accession>A0A8J2KJY1</accession>
<evidence type="ECO:0000313" key="9">
    <source>
        <dbReference type="EMBL" id="CAG7786452.1"/>
    </source>
</evidence>
<evidence type="ECO:0000313" key="10">
    <source>
        <dbReference type="Proteomes" id="UP000708208"/>
    </source>
</evidence>
<comment type="similarity">
    <text evidence="6">Belongs to the mitochondrion-specific ribosomal protein mL37 family.</text>
</comment>
<organism evidence="9 10">
    <name type="scientific">Allacma fusca</name>
    <dbReference type="NCBI Taxonomy" id="39272"/>
    <lineage>
        <taxon>Eukaryota</taxon>
        <taxon>Metazoa</taxon>
        <taxon>Ecdysozoa</taxon>
        <taxon>Arthropoda</taxon>
        <taxon>Hexapoda</taxon>
        <taxon>Collembola</taxon>
        <taxon>Symphypleona</taxon>
        <taxon>Sminthuridae</taxon>
        <taxon>Allacma</taxon>
    </lineage>
</organism>
<keyword evidence="10" id="KW-1185">Reference proteome</keyword>
<evidence type="ECO:0000256" key="6">
    <source>
        <dbReference type="ARBA" id="ARBA00037985"/>
    </source>
</evidence>
<protein>
    <recommendedName>
        <fullName evidence="7">Large ribosomal subunit protein mL37</fullName>
    </recommendedName>
    <alternativeName>
        <fullName evidence="8">39S ribosomal protein L37, mitochondrial</fullName>
    </alternativeName>
</protein>
<dbReference type="AlphaFoldDB" id="A0A8J2KJY1"/>
<dbReference type="Proteomes" id="UP000708208">
    <property type="component" value="Unassembled WGS sequence"/>
</dbReference>
<keyword evidence="2" id="KW-0809">Transit peptide</keyword>
<evidence type="ECO:0000256" key="2">
    <source>
        <dbReference type="ARBA" id="ARBA00022946"/>
    </source>
</evidence>
<sequence length="417" mass="47524">MKLLTGQLDCYTEFGFRTLLRKETLDNTGLARKLRKAGYTVEDAKEVVKMDSPLFVDLDAIPNAEPVFPPPPKHDETHPDWHDVPCKVFNSKTFTFEGVKQAQALTRSVEIKRGLPDSVLELGNSTPVEYQDILVQRIIKQAFLWDAYLDKLPKLRDLEIPQFTFRRDYGIPLNKRNETLLKNFLRLCESNQPELAVARAVGGEEELRVSLIKHGKPFQILVNPMLTLLAKEPLAPLASKDVTASLELPDIYPFLSNAGVVDQNIYKNGDRFAIKESSPFPYIHTAFFSHHIPGSHTHVHPRWNDERFSGTTLIYNFATALLMARRKYGNDVKGILPEPITTQTVHSTGQDFQFSIFQLNNVDVEEETSSAVKNIFWLTPKLKLFSTCKYEQGKEVFEGYNPEVFKILMGFYLNSSK</sequence>
<dbReference type="GO" id="GO:0006412">
    <property type="term" value="P:translation"/>
    <property type="evidence" value="ECO:0007669"/>
    <property type="project" value="InterPro"/>
</dbReference>
<dbReference type="OrthoDB" id="5835618at2759"/>
<dbReference type="Pfam" id="PF07147">
    <property type="entry name" value="PDCD9"/>
    <property type="match status" value="1"/>
</dbReference>
<evidence type="ECO:0000256" key="7">
    <source>
        <dbReference type="ARBA" id="ARBA00039442"/>
    </source>
</evidence>
<dbReference type="PANTHER" id="PTHR15889">
    <property type="entry name" value="MITOCHONDRIAL RIBOSOMAL PROTEIN L37"/>
    <property type="match status" value="1"/>
</dbReference>
<dbReference type="GO" id="GO:0005840">
    <property type="term" value="C:ribosome"/>
    <property type="evidence" value="ECO:0007669"/>
    <property type="project" value="UniProtKB-KW"/>
</dbReference>
<proteinExistence type="inferred from homology"/>
<evidence type="ECO:0000256" key="8">
    <source>
        <dbReference type="ARBA" id="ARBA00041617"/>
    </source>
</evidence>
<keyword evidence="3" id="KW-0689">Ribosomal protein</keyword>
<dbReference type="GO" id="GO:0005739">
    <property type="term" value="C:mitochondrion"/>
    <property type="evidence" value="ECO:0007669"/>
    <property type="project" value="UniProtKB-SubCell"/>
</dbReference>
<reference evidence="9" key="1">
    <citation type="submission" date="2021-06" db="EMBL/GenBank/DDBJ databases">
        <authorList>
            <person name="Hodson N. C."/>
            <person name="Mongue J. A."/>
            <person name="Jaron S. K."/>
        </authorList>
    </citation>
    <scope>NUCLEOTIDE SEQUENCE</scope>
</reference>
<comment type="subcellular location">
    <subcellularLocation>
        <location evidence="1">Mitochondrion</location>
    </subcellularLocation>
</comment>
<dbReference type="GO" id="GO:0003735">
    <property type="term" value="F:structural constituent of ribosome"/>
    <property type="evidence" value="ECO:0007669"/>
    <property type="project" value="InterPro"/>
</dbReference>
<keyword evidence="4" id="KW-0496">Mitochondrion</keyword>
<evidence type="ECO:0000256" key="5">
    <source>
        <dbReference type="ARBA" id="ARBA00023274"/>
    </source>
</evidence>
<comment type="caution">
    <text evidence="9">The sequence shown here is derived from an EMBL/GenBank/DDBJ whole genome shotgun (WGS) entry which is preliminary data.</text>
</comment>
<evidence type="ECO:0000256" key="3">
    <source>
        <dbReference type="ARBA" id="ARBA00022980"/>
    </source>
</evidence>
<keyword evidence="5" id="KW-0687">Ribonucleoprotein</keyword>